<dbReference type="Pfam" id="PF01428">
    <property type="entry name" value="zf-AN1"/>
    <property type="match status" value="1"/>
</dbReference>
<dbReference type="GO" id="GO:0045047">
    <property type="term" value="P:protein targeting to ER"/>
    <property type="evidence" value="ECO:0007669"/>
    <property type="project" value="TreeGrafter"/>
</dbReference>
<evidence type="ECO:0000259" key="5">
    <source>
        <dbReference type="PROSITE" id="PS51039"/>
    </source>
</evidence>
<feature type="domain" description="AN1-type" evidence="5">
    <location>
        <begin position="4"/>
        <end position="52"/>
    </location>
</feature>
<keyword evidence="6" id="KW-1185">Reference proteome</keyword>
<dbReference type="PROSITE" id="PS51039">
    <property type="entry name" value="ZF_AN1"/>
    <property type="match status" value="1"/>
</dbReference>
<evidence type="ECO:0000313" key="7">
    <source>
        <dbReference type="RefSeq" id="XP_015515085.1"/>
    </source>
</evidence>
<keyword evidence="3" id="KW-0862">Zinc</keyword>
<name>A0A6J0BK96_NEOLC</name>
<dbReference type="OrthoDB" id="25675at2759"/>
<dbReference type="Proteomes" id="UP000829291">
    <property type="component" value="Chromosome 7"/>
</dbReference>
<dbReference type="InterPro" id="IPR035896">
    <property type="entry name" value="AN1-like_Znf"/>
</dbReference>
<dbReference type="KEGG" id="nlo:107220839"/>
<protein>
    <submittedName>
        <fullName evidence="7">AN1-type zinc finger protein 1</fullName>
    </submittedName>
</protein>
<dbReference type="InterPro" id="IPR057358">
    <property type="entry name" value="UBL_ZFAND1-like"/>
</dbReference>
<dbReference type="SMART" id="SM00154">
    <property type="entry name" value="ZnF_AN1"/>
    <property type="match status" value="1"/>
</dbReference>
<evidence type="ECO:0000313" key="6">
    <source>
        <dbReference type="Proteomes" id="UP000829291"/>
    </source>
</evidence>
<dbReference type="PANTHER" id="PTHR14677:SF20">
    <property type="entry name" value="ZINC FINGER AN1-TYPE CONTAINING 2A-RELATED"/>
    <property type="match status" value="1"/>
</dbReference>
<dbReference type="InterPro" id="IPR000058">
    <property type="entry name" value="Znf_AN1"/>
</dbReference>
<dbReference type="GO" id="GO:0005783">
    <property type="term" value="C:endoplasmic reticulum"/>
    <property type="evidence" value="ECO:0007669"/>
    <property type="project" value="TreeGrafter"/>
</dbReference>
<sequence length="268" mass="30092">MEFPSLGVRCSVSACKQLDFLAFSCSHCKLIFCKEHFHVSAHSCLKFQDNIVESPESVSDYYCSDSSCNNHSPVEIPCVKCCLHFCIAHRHHGCLDISEEQKSKELEKWNKPRQEFDEAKATVDKQISNSLRKAKNSTVAVKVQLMRLKGRAVGFNGIPTDERRYFLVYPPITGSLKHTGGPKAVFTCLRWSLGRTIDAFADALSVPNTNNLSKSQKLKLFHQNTGYALSERMDILISDLLSSASLIDGESLILEYSDGLKVDESMYR</sequence>
<accession>A0A6J0BK96</accession>
<keyword evidence="1" id="KW-0479">Metal-binding</keyword>
<evidence type="ECO:0000256" key="4">
    <source>
        <dbReference type="PROSITE-ProRule" id="PRU00449"/>
    </source>
</evidence>
<dbReference type="RefSeq" id="XP_015515085.1">
    <property type="nucleotide sequence ID" value="XM_015659599.2"/>
</dbReference>
<dbReference type="PANTHER" id="PTHR14677">
    <property type="entry name" value="ARSENITE INDUCUBLE RNA ASSOCIATED PROTEIN AIP-1-RELATED"/>
    <property type="match status" value="1"/>
</dbReference>
<reference evidence="7" key="1">
    <citation type="submission" date="2025-08" db="UniProtKB">
        <authorList>
            <consortium name="RefSeq"/>
        </authorList>
    </citation>
    <scope>IDENTIFICATION</scope>
    <source>
        <tissue evidence="7">Thorax and Abdomen</tissue>
    </source>
</reference>
<dbReference type="SUPFAM" id="SSF118310">
    <property type="entry name" value="AN1-like Zinc finger"/>
    <property type="match status" value="1"/>
</dbReference>
<proteinExistence type="predicted"/>
<dbReference type="InParanoid" id="A0A6J0BK96"/>
<dbReference type="Pfam" id="PF25327">
    <property type="entry name" value="UBL_ZFAND1"/>
    <property type="match status" value="1"/>
</dbReference>
<organism evidence="7">
    <name type="scientific">Neodiprion lecontei</name>
    <name type="common">Redheaded pine sawfly</name>
    <dbReference type="NCBI Taxonomy" id="441921"/>
    <lineage>
        <taxon>Eukaryota</taxon>
        <taxon>Metazoa</taxon>
        <taxon>Ecdysozoa</taxon>
        <taxon>Arthropoda</taxon>
        <taxon>Hexapoda</taxon>
        <taxon>Insecta</taxon>
        <taxon>Pterygota</taxon>
        <taxon>Neoptera</taxon>
        <taxon>Endopterygota</taxon>
        <taxon>Hymenoptera</taxon>
        <taxon>Tenthredinoidea</taxon>
        <taxon>Diprionidae</taxon>
        <taxon>Diprioninae</taxon>
        <taxon>Neodiprion</taxon>
    </lineage>
</organism>
<dbReference type="Gene3D" id="4.10.1110.10">
    <property type="entry name" value="AN1-like Zinc finger"/>
    <property type="match status" value="2"/>
</dbReference>
<dbReference type="GO" id="GO:0043161">
    <property type="term" value="P:proteasome-mediated ubiquitin-dependent protein catabolic process"/>
    <property type="evidence" value="ECO:0007669"/>
    <property type="project" value="TreeGrafter"/>
</dbReference>
<keyword evidence="2 4" id="KW-0863">Zinc-finger</keyword>
<dbReference type="GO" id="GO:0008270">
    <property type="term" value="F:zinc ion binding"/>
    <property type="evidence" value="ECO:0007669"/>
    <property type="project" value="UniProtKB-KW"/>
</dbReference>
<evidence type="ECO:0000256" key="3">
    <source>
        <dbReference type="ARBA" id="ARBA00022833"/>
    </source>
</evidence>
<gene>
    <name evidence="7" type="primary">LOC107220839</name>
</gene>
<evidence type="ECO:0000256" key="2">
    <source>
        <dbReference type="ARBA" id="ARBA00022771"/>
    </source>
</evidence>
<dbReference type="AlphaFoldDB" id="A0A6J0BK96"/>
<dbReference type="GeneID" id="107220839"/>
<evidence type="ECO:0000256" key="1">
    <source>
        <dbReference type="ARBA" id="ARBA00022723"/>
    </source>
</evidence>